<sequence length="524" mass="57423">MHGSLFGAHGVERSAHFEFKLETTCRRACHDKQNERRAAIQQLDPRFHEPITPTDTSILSQPIAKLIENVHSGELTPLTVLTAYTKKALAAHAQTNCLSEILVESAQRWANSSKFSAENLKEKRNLESLPLAGGPVSLKDTVGVEGYDSCIGYSAWVGKPFPRHSALVRLLLDAGAVPFVKTTIPITNQPYNKGYSPGGSSGGEAALLAYGGSRVGVGTDVAGSRFLKAGNATSMPGQEGVSPVYSPMARTLDDLDTFWQAVMSMKPWKYDPRNDPGLSGTGLNLAAQLLLADGGSYHTFTPRTVEFIPRLSLQAKSPLNPFGSESSTTQAWFRRCACSPSRALSILYSWFVRYIYRDPLYAVLIAGWHEKPMTEYMNLVAQREEYRLKWFEMWNGSGGDGEKGGDGGWDFILTVPNALPAVPHGGMKDGWKSCGYTFLWNLLDYSAGVMPIMHVNSVLDRLAPRFAPRNAIEKGAYDPVSMSGLPVGVQVIGRRLEELKVMEGMKIIEGLLTKEGIQYEGIKI</sequence>
<proteinExistence type="predicted"/>
<evidence type="ECO:0000313" key="2">
    <source>
        <dbReference type="Proteomes" id="UP000824881"/>
    </source>
</evidence>
<name>A0ACB7JD90_PLECO</name>
<keyword evidence="2" id="KW-1185">Reference proteome</keyword>
<accession>A0ACB7JD90</accession>
<gene>
    <name evidence="1" type="ORF">CCMSSC00406_0000594</name>
</gene>
<evidence type="ECO:0000313" key="1">
    <source>
        <dbReference type="EMBL" id="KAG9227760.1"/>
    </source>
</evidence>
<dbReference type="Proteomes" id="UP000824881">
    <property type="component" value="Unassembled WGS sequence"/>
</dbReference>
<comment type="caution">
    <text evidence="1">The sequence shown here is derived from an EMBL/GenBank/DDBJ whole genome shotgun (WGS) entry which is preliminary data.</text>
</comment>
<reference evidence="1 2" key="1">
    <citation type="journal article" date="2021" name="Appl. Environ. Microbiol.">
        <title>Genetic linkage and physical mapping for an oyster mushroom Pleurotus cornucopiae and QTL analysis for the trait cap color.</title>
        <authorList>
            <person name="Zhang Y."/>
            <person name="Gao W."/>
            <person name="Sonnenberg A."/>
            <person name="Chen Q."/>
            <person name="Zhang J."/>
            <person name="Huang C."/>
        </authorList>
    </citation>
    <scope>NUCLEOTIDE SEQUENCE [LARGE SCALE GENOMIC DNA]</scope>
    <source>
        <strain evidence="1">CCMSSC00406</strain>
    </source>
</reference>
<organism evidence="1 2">
    <name type="scientific">Pleurotus cornucopiae</name>
    <name type="common">Cornucopia mushroom</name>
    <dbReference type="NCBI Taxonomy" id="5321"/>
    <lineage>
        <taxon>Eukaryota</taxon>
        <taxon>Fungi</taxon>
        <taxon>Dikarya</taxon>
        <taxon>Basidiomycota</taxon>
        <taxon>Agaricomycotina</taxon>
        <taxon>Agaricomycetes</taxon>
        <taxon>Agaricomycetidae</taxon>
        <taxon>Agaricales</taxon>
        <taxon>Pleurotineae</taxon>
        <taxon>Pleurotaceae</taxon>
        <taxon>Pleurotus</taxon>
    </lineage>
</organism>
<dbReference type="EMBL" id="WQMT02000001">
    <property type="protein sequence ID" value="KAG9227760.1"/>
    <property type="molecule type" value="Genomic_DNA"/>
</dbReference>
<protein>
    <submittedName>
        <fullName evidence="1">Uncharacterized protein</fullName>
    </submittedName>
</protein>